<proteinExistence type="predicted"/>
<reference evidence="1" key="1">
    <citation type="submission" date="2020-10" db="EMBL/GenBank/DDBJ databases">
        <authorList>
            <person name="Castelo-Branco R."/>
            <person name="Eusebio N."/>
            <person name="Adriana R."/>
            <person name="Vieira A."/>
            <person name="Brugerolle De Fraissinette N."/>
            <person name="Rezende De Castro R."/>
            <person name="Schneider M.P."/>
            <person name="Vasconcelos V."/>
            <person name="Leao P.N."/>
        </authorList>
    </citation>
    <scope>NUCLEOTIDE SEQUENCE</scope>
    <source>
        <strain evidence="1">LEGE 11480</strain>
    </source>
</reference>
<accession>A0A928Z4H7</accession>
<dbReference type="RefSeq" id="WP_264325868.1">
    <property type="nucleotide sequence ID" value="NZ_JADEXQ010000051.1"/>
</dbReference>
<protein>
    <submittedName>
        <fullName evidence="1">Uncharacterized protein</fullName>
    </submittedName>
</protein>
<name>A0A928Z4H7_9CYAN</name>
<dbReference type="AlphaFoldDB" id="A0A928Z4H7"/>
<evidence type="ECO:0000313" key="2">
    <source>
        <dbReference type="Proteomes" id="UP000625316"/>
    </source>
</evidence>
<dbReference type="EMBL" id="JADEXQ010000051">
    <property type="protein sequence ID" value="MBE9031037.1"/>
    <property type="molecule type" value="Genomic_DNA"/>
</dbReference>
<dbReference type="Proteomes" id="UP000625316">
    <property type="component" value="Unassembled WGS sequence"/>
</dbReference>
<gene>
    <name evidence="1" type="ORF">IQ266_14985</name>
</gene>
<sequence>MTFTPMPPQLENLPASLPLDGAVRIELEAGVPIFRASLRVQERIEALLGKQRGAGLTDIENQELDSYEEMDDYLSFVNRTLRNLNDRPQEQSA</sequence>
<comment type="caution">
    <text evidence="1">The sequence shown here is derived from an EMBL/GenBank/DDBJ whole genome shotgun (WGS) entry which is preliminary data.</text>
</comment>
<evidence type="ECO:0000313" key="1">
    <source>
        <dbReference type="EMBL" id="MBE9031037.1"/>
    </source>
</evidence>
<keyword evidence="2" id="KW-1185">Reference proteome</keyword>
<organism evidence="1 2">
    <name type="scientific">Romeriopsis navalis LEGE 11480</name>
    <dbReference type="NCBI Taxonomy" id="2777977"/>
    <lineage>
        <taxon>Bacteria</taxon>
        <taxon>Bacillati</taxon>
        <taxon>Cyanobacteriota</taxon>
        <taxon>Cyanophyceae</taxon>
        <taxon>Leptolyngbyales</taxon>
        <taxon>Leptolyngbyaceae</taxon>
        <taxon>Romeriopsis</taxon>
        <taxon>Romeriopsis navalis</taxon>
    </lineage>
</organism>